<accession>A0ABM3KDM6</accession>
<keyword evidence="1" id="KW-0812">Transmembrane</keyword>
<dbReference type="Proteomes" id="UP001652600">
    <property type="component" value="Chromosome 1"/>
</dbReference>
<evidence type="ECO:0000256" key="1">
    <source>
        <dbReference type="SAM" id="Phobius"/>
    </source>
</evidence>
<dbReference type="Gene3D" id="1.10.3520.10">
    <property type="entry name" value="Glycolipid transfer protein"/>
    <property type="match status" value="1"/>
</dbReference>
<dbReference type="RefSeq" id="XP_050935886.1">
    <property type="nucleotide sequence ID" value="XM_051079929.1"/>
</dbReference>
<name>A0ABM3KDM6_CUCME</name>
<reference evidence="3 4" key="1">
    <citation type="submission" date="2025-05" db="UniProtKB">
        <authorList>
            <consortium name="RefSeq"/>
        </authorList>
    </citation>
    <scope>NUCLEOTIDE SEQUENCE [LARGE SCALE GENOMIC DNA]</scope>
    <source>
        <tissue evidence="4 5">Stem</tissue>
    </source>
</reference>
<dbReference type="InterPro" id="IPR036497">
    <property type="entry name" value="GLTP_sf"/>
</dbReference>
<dbReference type="PANTHER" id="PTHR10219">
    <property type="entry name" value="GLYCOLIPID TRANSFER PROTEIN-RELATED"/>
    <property type="match status" value="1"/>
</dbReference>
<keyword evidence="1" id="KW-0472">Membrane</keyword>
<dbReference type="GeneID" id="103497566"/>
<dbReference type="RefSeq" id="XP_050935890.1">
    <property type="nucleotide sequence ID" value="XM_051079933.1"/>
</dbReference>
<sequence>MGDLVVKPLRNISESFKALAATVNAENTTVEVAPFSRACSFISPLFGCLGIAFKFAEMDYVAKVNDLVESSKSIVSLQALLDKDIESDCVRKAGSHSRNLLRVKRGLDMVRVLFEQILVTEFFRVVVTRWTSLSGSCLCLLDFLLYSLLKGRARSGPYSLALCLREWCLGFFLPSISYMMSVHHKDVSAMIKEFLLNLLYEEKASCIGLLWCMVLSICGVSRTIVFR</sequence>
<dbReference type="Pfam" id="PF08718">
    <property type="entry name" value="GLTP"/>
    <property type="match status" value="1"/>
</dbReference>
<dbReference type="InterPro" id="IPR014830">
    <property type="entry name" value="Glycolipid_transfer_prot_dom"/>
</dbReference>
<feature type="transmembrane region" description="Helical" evidence="1">
    <location>
        <begin position="130"/>
        <end position="149"/>
    </location>
</feature>
<evidence type="ECO:0000313" key="5">
    <source>
        <dbReference type="RefSeq" id="XP_050935890.1"/>
    </source>
</evidence>
<keyword evidence="1" id="KW-1133">Transmembrane helix</keyword>
<keyword evidence="3" id="KW-1185">Reference proteome</keyword>
<evidence type="ECO:0000313" key="3">
    <source>
        <dbReference type="Proteomes" id="UP001652600"/>
    </source>
</evidence>
<feature type="domain" description="Glycolipid transfer protein" evidence="2">
    <location>
        <begin position="30"/>
        <end position="118"/>
    </location>
</feature>
<proteinExistence type="predicted"/>
<evidence type="ECO:0000313" key="4">
    <source>
        <dbReference type="RefSeq" id="XP_050935886.1"/>
    </source>
</evidence>
<dbReference type="PANTHER" id="PTHR10219:SF43">
    <property type="entry name" value="GLYCOLIPID TRANSFER PROTEIN DOMAIN-CONTAINING PROTEIN"/>
    <property type="match status" value="1"/>
</dbReference>
<feature type="transmembrane region" description="Helical" evidence="1">
    <location>
        <begin position="161"/>
        <end position="180"/>
    </location>
</feature>
<organism evidence="3 4">
    <name type="scientific">Cucumis melo</name>
    <name type="common">Muskmelon</name>
    <dbReference type="NCBI Taxonomy" id="3656"/>
    <lineage>
        <taxon>Eukaryota</taxon>
        <taxon>Viridiplantae</taxon>
        <taxon>Streptophyta</taxon>
        <taxon>Embryophyta</taxon>
        <taxon>Tracheophyta</taxon>
        <taxon>Spermatophyta</taxon>
        <taxon>Magnoliopsida</taxon>
        <taxon>eudicotyledons</taxon>
        <taxon>Gunneridae</taxon>
        <taxon>Pentapetalae</taxon>
        <taxon>rosids</taxon>
        <taxon>fabids</taxon>
        <taxon>Cucurbitales</taxon>
        <taxon>Cucurbitaceae</taxon>
        <taxon>Benincaseae</taxon>
        <taxon>Cucumis</taxon>
    </lineage>
</organism>
<protein>
    <submittedName>
        <fullName evidence="4 5">Accelerated cell death 11 isoform X1</fullName>
    </submittedName>
</protein>
<gene>
    <name evidence="4 5" type="primary">LOC103497566</name>
</gene>
<feature type="transmembrane region" description="Helical" evidence="1">
    <location>
        <begin position="207"/>
        <end position="225"/>
    </location>
</feature>
<evidence type="ECO:0000259" key="2">
    <source>
        <dbReference type="Pfam" id="PF08718"/>
    </source>
</evidence>
<dbReference type="SUPFAM" id="SSF110004">
    <property type="entry name" value="Glycolipid transfer protein, GLTP"/>
    <property type="match status" value="1"/>
</dbReference>